<dbReference type="InterPro" id="IPR028307">
    <property type="entry name" value="Lin-54_fam"/>
</dbReference>
<dbReference type="PROSITE" id="PS51634">
    <property type="entry name" value="CRC"/>
    <property type="match status" value="1"/>
</dbReference>
<proteinExistence type="inferred from homology"/>
<dbReference type="GO" id="GO:0005634">
    <property type="term" value="C:nucleus"/>
    <property type="evidence" value="ECO:0007669"/>
    <property type="project" value="UniProtKB-SubCell"/>
</dbReference>
<dbReference type="SMART" id="SM01114">
    <property type="entry name" value="CXC"/>
    <property type="match status" value="2"/>
</dbReference>
<reference evidence="6 7" key="1">
    <citation type="submission" date="2024-08" db="EMBL/GenBank/DDBJ databases">
        <title>Gnathostoma spinigerum genome.</title>
        <authorList>
            <person name="Gonzalez-Bertolin B."/>
            <person name="Monzon S."/>
            <person name="Zaballos A."/>
            <person name="Jimenez P."/>
            <person name="Dekumyoy P."/>
            <person name="Varona S."/>
            <person name="Cuesta I."/>
            <person name="Sumanam S."/>
            <person name="Adisakwattana P."/>
            <person name="Gasser R.B."/>
            <person name="Hernandez-Gonzalez A."/>
            <person name="Young N.D."/>
            <person name="Perteguer M.J."/>
        </authorList>
    </citation>
    <scope>NUCLEOTIDE SEQUENCE [LARGE SCALE GENOMIC DNA]</scope>
    <source>
        <strain evidence="6">AL3</strain>
        <tissue evidence="6">Liver</tissue>
    </source>
</reference>
<evidence type="ECO:0000313" key="7">
    <source>
        <dbReference type="Proteomes" id="UP001608902"/>
    </source>
</evidence>
<dbReference type="Proteomes" id="UP001608902">
    <property type="component" value="Unassembled WGS sequence"/>
</dbReference>
<accession>A0ABD6EK95</accession>
<comment type="subcellular location">
    <subcellularLocation>
        <location evidence="1">Nucleus</location>
    </subcellularLocation>
</comment>
<dbReference type="InterPro" id="IPR033467">
    <property type="entry name" value="Tesmin/TSO1-like_CXC"/>
</dbReference>
<comment type="similarity">
    <text evidence="2">Belongs to the lin-54 family.</text>
</comment>
<organism evidence="6 7">
    <name type="scientific">Gnathostoma spinigerum</name>
    <dbReference type="NCBI Taxonomy" id="75299"/>
    <lineage>
        <taxon>Eukaryota</taxon>
        <taxon>Metazoa</taxon>
        <taxon>Ecdysozoa</taxon>
        <taxon>Nematoda</taxon>
        <taxon>Chromadorea</taxon>
        <taxon>Rhabditida</taxon>
        <taxon>Spirurina</taxon>
        <taxon>Gnathostomatomorpha</taxon>
        <taxon>Gnathostomatoidea</taxon>
        <taxon>Gnathostomatidae</taxon>
        <taxon>Gnathostoma</taxon>
    </lineage>
</organism>
<evidence type="ECO:0000256" key="1">
    <source>
        <dbReference type="ARBA" id="ARBA00004123"/>
    </source>
</evidence>
<evidence type="ECO:0000256" key="4">
    <source>
        <dbReference type="SAM" id="MobiDB-lite"/>
    </source>
</evidence>
<dbReference type="AlphaFoldDB" id="A0ABD6EK95"/>
<name>A0ABD6EK95_9BILA</name>
<protein>
    <recommendedName>
        <fullName evidence="5">CRC domain-containing protein</fullName>
    </recommendedName>
</protein>
<keyword evidence="7" id="KW-1185">Reference proteome</keyword>
<feature type="domain" description="CRC" evidence="5">
    <location>
        <begin position="218"/>
        <end position="333"/>
    </location>
</feature>
<keyword evidence="3" id="KW-0539">Nucleus</keyword>
<dbReference type="PANTHER" id="PTHR12446">
    <property type="entry name" value="TESMIN/TSO1-RELATED"/>
    <property type="match status" value="1"/>
</dbReference>
<feature type="region of interest" description="Disordered" evidence="4">
    <location>
        <begin position="355"/>
        <end position="378"/>
    </location>
</feature>
<evidence type="ECO:0000256" key="3">
    <source>
        <dbReference type="ARBA" id="ARBA00023242"/>
    </source>
</evidence>
<evidence type="ECO:0000313" key="6">
    <source>
        <dbReference type="EMBL" id="MFH4979975.1"/>
    </source>
</evidence>
<gene>
    <name evidence="6" type="ORF">AB6A40_006684</name>
</gene>
<dbReference type="Pfam" id="PF03638">
    <property type="entry name" value="TCR"/>
    <property type="match status" value="2"/>
</dbReference>
<dbReference type="EMBL" id="JBGFUD010004893">
    <property type="protein sequence ID" value="MFH4979975.1"/>
    <property type="molecule type" value="Genomic_DNA"/>
</dbReference>
<comment type="caution">
    <text evidence="6">The sequence shown here is derived from an EMBL/GenBank/DDBJ whole genome shotgun (WGS) entry which is preliminary data.</text>
</comment>
<evidence type="ECO:0000256" key="2">
    <source>
        <dbReference type="ARBA" id="ARBA00007267"/>
    </source>
</evidence>
<evidence type="ECO:0000259" key="5">
    <source>
        <dbReference type="PROSITE" id="PS51634"/>
    </source>
</evidence>
<sequence length="452" mass="50342">MDGRQMVVREEVIGDGSEEVYETVVDAQGNEIILEEIPMDESEGTLYEVHDQSGRRYVQQAMTSHISPSGARFVTHRSQPGPAMRTTMIEGQPSARYTPIRTVQVQPVEQQYQYAIRGTQVFRIDKASGIATPVRSLPVVQSVNKEPIYASQHREQRSFRPQLYRPLPSSTTPYSRSMASGIMTNTYASESRSPINRILTPCLAVKMAQKKQSGGVGNRKPCNCSKSMCLKLYCDCFANGEFCNDCNCKDCHNNLENEAERSRAIKASLERNPHAFKPKIGVAARGLVDVERLHQKGCHCKKSNCLKNYCECYEAKVACTDRCKCTSCRNTESDRAIKYRDSKYANSSAIAHLTPPSIDFRPSSPLSDDDEEHDPPETCDPKTLPWYYLTDEVIEATTLCLVAQIDAVESSAGEVSELTMQKALIREFGQCLESIIANATQSSDNATTAKVK</sequence>
<dbReference type="InterPro" id="IPR005172">
    <property type="entry name" value="CRC"/>
</dbReference>
<dbReference type="PANTHER" id="PTHR12446:SF34">
    <property type="entry name" value="PROTEIN LIN-54 HOMOLOG"/>
    <property type="match status" value="1"/>
</dbReference>